<keyword evidence="4" id="KW-1185">Reference proteome</keyword>
<reference evidence="3 4" key="1">
    <citation type="submission" date="2012-12" db="EMBL/GenBank/DDBJ databases">
        <title>Genome assembly of Marinobacter sp. AK21.</title>
        <authorList>
            <person name="Khatri I."/>
            <person name="Kumar R."/>
            <person name="Vaidya B."/>
            <person name="Subramanian S."/>
            <person name="Pinnaka A."/>
        </authorList>
    </citation>
    <scope>NUCLEOTIDE SEQUENCE [LARGE SCALE GENOMIC DNA]</scope>
    <source>
        <strain evidence="3 4">AK21</strain>
    </source>
</reference>
<dbReference type="EMBL" id="ANIE01000005">
    <property type="protein sequence ID" value="KEF31430.1"/>
    <property type="molecule type" value="Genomic_DNA"/>
</dbReference>
<dbReference type="RefSeq" id="WP_051669012.1">
    <property type="nucleotide sequence ID" value="NZ_ANIE01000005.1"/>
</dbReference>
<evidence type="ECO:0000313" key="4">
    <source>
        <dbReference type="Proteomes" id="UP000035057"/>
    </source>
</evidence>
<keyword evidence="2" id="KW-0472">Membrane</keyword>
<keyword evidence="2" id="KW-1133">Transmembrane helix</keyword>
<feature type="region of interest" description="Disordered" evidence="1">
    <location>
        <begin position="58"/>
        <end position="81"/>
    </location>
</feature>
<feature type="transmembrane region" description="Helical" evidence="2">
    <location>
        <begin position="14"/>
        <end position="32"/>
    </location>
</feature>
<evidence type="ECO:0000256" key="1">
    <source>
        <dbReference type="SAM" id="MobiDB-lite"/>
    </source>
</evidence>
<evidence type="ECO:0000313" key="3">
    <source>
        <dbReference type="EMBL" id="KEF31430.1"/>
    </source>
</evidence>
<name>A0A072NEA6_9GAMM</name>
<sequence length="218" mass="24825">MELATFLTVPGNDLISALSLAIALGALLLASVSKRRILRETETLRQRTSTLSRELDDLRVQQFDAQQTPRPPIHSDTSEPQYQSEKAAYDQIWPQLWKLHDSLGAFLRAVEHNEPAGDLRLDARNAALDARQLLNRNRPFCDQNVEELTTRLIDTEIKAHLTACEYLDLVKDTSIEPSGHDRRVLHDKCHALYEGEARDLMNRLVSAIRQRMLNVSYS</sequence>
<organism evidence="3 4">
    <name type="scientific">Marinobacter nitratireducens</name>
    <dbReference type="NCBI Taxonomy" id="1137280"/>
    <lineage>
        <taxon>Bacteria</taxon>
        <taxon>Pseudomonadati</taxon>
        <taxon>Pseudomonadota</taxon>
        <taxon>Gammaproteobacteria</taxon>
        <taxon>Pseudomonadales</taxon>
        <taxon>Marinobacteraceae</taxon>
        <taxon>Marinobacter</taxon>
    </lineage>
</organism>
<accession>A0A072NEA6</accession>
<comment type="caution">
    <text evidence="3">The sequence shown here is derived from an EMBL/GenBank/DDBJ whole genome shotgun (WGS) entry which is preliminary data.</text>
</comment>
<dbReference type="STRING" id="1137280.D777_01779"/>
<protein>
    <submittedName>
        <fullName evidence="3">Uncharacterized protein</fullName>
    </submittedName>
</protein>
<keyword evidence="2" id="KW-0812">Transmembrane</keyword>
<dbReference type="AlphaFoldDB" id="A0A072NEA6"/>
<proteinExistence type="predicted"/>
<dbReference type="OrthoDB" id="6363294at2"/>
<gene>
    <name evidence="3" type="ORF">D777_01779</name>
</gene>
<dbReference type="Proteomes" id="UP000035057">
    <property type="component" value="Unassembled WGS sequence"/>
</dbReference>
<evidence type="ECO:0000256" key="2">
    <source>
        <dbReference type="SAM" id="Phobius"/>
    </source>
</evidence>
<dbReference type="PATRIC" id="fig|1137280.3.peg.1595"/>